<dbReference type="Pfam" id="PF00528">
    <property type="entry name" value="BPD_transp_1"/>
    <property type="match status" value="1"/>
</dbReference>
<feature type="transmembrane region" description="Helical" evidence="7">
    <location>
        <begin position="298"/>
        <end position="321"/>
    </location>
</feature>
<dbReference type="PANTHER" id="PTHR43227">
    <property type="entry name" value="BLL4140 PROTEIN"/>
    <property type="match status" value="1"/>
</dbReference>
<dbReference type="CDD" id="cd06261">
    <property type="entry name" value="TM_PBP2"/>
    <property type="match status" value="1"/>
</dbReference>
<evidence type="ECO:0000259" key="9">
    <source>
        <dbReference type="PROSITE" id="PS50928"/>
    </source>
</evidence>
<dbReference type="InterPro" id="IPR000515">
    <property type="entry name" value="MetI-like"/>
</dbReference>
<comment type="similarity">
    <text evidence="7">Belongs to the binding-protein-dependent transport system permease family.</text>
</comment>
<evidence type="ECO:0000256" key="6">
    <source>
        <dbReference type="ARBA" id="ARBA00023136"/>
    </source>
</evidence>
<evidence type="ECO:0000313" key="11">
    <source>
        <dbReference type="Proteomes" id="UP000293638"/>
    </source>
</evidence>
<accession>A0A4Q7NGA3</accession>
<feature type="transmembrane region" description="Helical" evidence="7">
    <location>
        <begin position="37"/>
        <end position="59"/>
    </location>
</feature>
<protein>
    <submittedName>
        <fullName evidence="10">Carbohydrate ABC transporter membrane protein 1 (CUT1 family)</fullName>
    </submittedName>
</protein>
<dbReference type="GO" id="GO:0055085">
    <property type="term" value="P:transmembrane transport"/>
    <property type="evidence" value="ECO:0007669"/>
    <property type="project" value="InterPro"/>
</dbReference>
<dbReference type="GO" id="GO:0005886">
    <property type="term" value="C:plasma membrane"/>
    <property type="evidence" value="ECO:0007669"/>
    <property type="project" value="UniProtKB-SubCell"/>
</dbReference>
<evidence type="ECO:0000256" key="3">
    <source>
        <dbReference type="ARBA" id="ARBA00022475"/>
    </source>
</evidence>
<evidence type="ECO:0000256" key="8">
    <source>
        <dbReference type="SAM" id="MobiDB-lite"/>
    </source>
</evidence>
<dbReference type="Gene3D" id="1.10.3720.10">
    <property type="entry name" value="MetI-like"/>
    <property type="match status" value="1"/>
</dbReference>
<dbReference type="SUPFAM" id="SSF161098">
    <property type="entry name" value="MetI-like"/>
    <property type="match status" value="1"/>
</dbReference>
<evidence type="ECO:0000256" key="1">
    <source>
        <dbReference type="ARBA" id="ARBA00004651"/>
    </source>
</evidence>
<keyword evidence="11" id="KW-1185">Reference proteome</keyword>
<keyword evidence="6 7" id="KW-0472">Membrane</keyword>
<keyword evidence="3" id="KW-1003">Cell membrane</keyword>
<dbReference type="AlphaFoldDB" id="A0A4Q7NGA3"/>
<evidence type="ECO:0000256" key="2">
    <source>
        <dbReference type="ARBA" id="ARBA00022448"/>
    </source>
</evidence>
<feature type="transmembrane region" description="Helical" evidence="7">
    <location>
        <begin position="104"/>
        <end position="125"/>
    </location>
</feature>
<keyword evidence="5 7" id="KW-1133">Transmembrane helix</keyword>
<comment type="subcellular location">
    <subcellularLocation>
        <location evidence="1 7">Cell membrane</location>
        <topology evidence="1 7">Multi-pass membrane protein</topology>
    </subcellularLocation>
</comment>
<name>A0A4Q7NGA3_9ACTN</name>
<feature type="region of interest" description="Disordered" evidence="8">
    <location>
        <begin position="1"/>
        <end position="28"/>
    </location>
</feature>
<dbReference type="PANTHER" id="PTHR43227:SF8">
    <property type="entry name" value="DIACETYLCHITOBIOSE UPTAKE SYSTEM PERMEASE PROTEIN DASB"/>
    <property type="match status" value="1"/>
</dbReference>
<dbReference type="InterPro" id="IPR035906">
    <property type="entry name" value="MetI-like_sf"/>
</dbReference>
<proteinExistence type="inferred from homology"/>
<dbReference type="EMBL" id="SGXD01000004">
    <property type="protein sequence ID" value="RZS82839.1"/>
    <property type="molecule type" value="Genomic_DNA"/>
</dbReference>
<evidence type="ECO:0000256" key="5">
    <source>
        <dbReference type="ARBA" id="ARBA00022989"/>
    </source>
</evidence>
<dbReference type="Proteomes" id="UP000293638">
    <property type="component" value="Unassembled WGS sequence"/>
</dbReference>
<comment type="caution">
    <text evidence="10">The sequence shown here is derived from an EMBL/GenBank/DDBJ whole genome shotgun (WGS) entry which is preliminary data.</text>
</comment>
<feature type="transmembrane region" description="Helical" evidence="7">
    <location>
        <begin position="137"/>
        <end position="159"/>
    </location>
</feature>
<keyword evidence="4 7" id="KW-0812">Transmembrane</keyword>
<organism evidence="10 11">
    <name type="scientific">Motilibacter rhizosphaerae</name>
    <dbReference type="NCBI Taxonomy" id="598652"/>
    <lineage>
        <taxon>Bacteria</taxon>
        <taxon>Bacillati</taxon>
        <taxon>Actinomycetota</taxon>
        <taxon>Actinomycetes</taxon>
        <taxon>Motilibacterales</taxon>
        <taxon>Motilibacteraceae</taxon>
        <taxon>Motilibacter</taxon>
    </lineage>
</organism>
<evidence type="ECO:0000256" key="7">
    <source>
        <dbReference type="RuleBase" id="RU363032"/>
    </source>
</evidence>
<dbReference type="RefSeq" id="WP_231116466.1">
    <property type="nucleotide sequence ID" value="NZ_SGXD01000004.1"/>
</dbReference>
<sequence length="327" mass="35830">MTTTPVASGVEREIPAQPSASPPPVRRRRSARVREQAVAYALLAPAVVVLAGLLAYPAVRVLLISFQELNRREIVLHQTKWVGLQNYRSVFTGAKIWTVTGRTVVFTGILVATTVFVGLGVALLLQRLSRPTRIALQAALVAAWAMPIISATTVFQWLFDENYGIVDKTLAGIGFSSWRHHPWFFTGHSGLFVIGLLIVWQAVPFVAFSVYAGILGIDRDLYEAAGLDGAGAVRSFRSITWPMLKPLVLLLTFLSLIWDFRAFTQIYAFRRGGPAGSTTTLSVLQYVTGISQAHYGKAAVVSVFMIAVLVLLSAQYLRLLLKSEKTA</sequence>
<dbReference type="InterPro" id="IPR050809">
    <property type="entry name" value="UgpAE/MalFG_permease"/>
</dbReference>
<evidence type="ECO:0000313" key="10">
    <source>
        <dbReference type="EMBL" id="RZS82839.1"/>
    </source>
</evidence>
<evidence type="ECO:0000256" key="4">
    <source>
        <dbReference type="ARBA" id="ARBA00022692"/>
    </source>
</evidence>
<feature type="domain" description="ABC transmembrane type-1" evidence="9">
    <location>
        <begin position="100"/>
        <end position="316"/>
    </location>
</feature>
<feature type="transmembrane region" description="Helical" evidence="7">
    <location>
        <begin position="238"/>
        <end position="258"/>
    </location>
</feature>
<reference evidence="10 11" key="1">
    <citation type="submission" date="2019-02" db="EMBL/GenBank/DDBJ databases">
        <title>Genomic Encyclopedia of Type Strains, Phase IV (KMG-IV): sequencing the most valuable type-strain genomes for metagenomic binning, comparative biology and taxonomic classification.</title>
        <authorList>
            <person name="Goeker M."/>
        </authorList>
    </citation>
    <scope>NUCLEOTIDE SEQUENCE [LARGE SCALE GENOMIC DNA]</scope>
    <source>
        <strain evidence="10 11">DSM 45622</strain>
    </source>
</reference>
<dbReference type="PROSITE" id="PS50928">
    <property type="entry name" value="ABC_TM1"/>
    <property type="match status" value="1"/>
</dbReference>
<feature type="transmembrane region" description="Helical" evidence="7">
    <location>
        <begin position="191"/>
        <end position="217"/>
    </location>
</feature>
<keyword evidence="2 7" id="KW-0813">Transport</keyword>
<gene>
    <name evidence="10" type="ORF">EV189_3234</name>
</gene>